<dbReference type="Gramene" id="OMERI01G20220.1">
    <property type="protein sequence ID" value="OMERI01G20220.1"/>
    <property type="gene ID" value="OMERI01G20220"/>
</dbReference>
<proteinExistence type="predicted"/>
<dbReference type="Proteomes" id="UP000008021">
    <property type="component" value="Chromosome 1"/>
</dbReference>
<dbReference type="AlphaFoldDB" id="A0A0E0C4D7"/>
<name>A0A0E0C4D7_9ORYZ</name>
<protein>
    <submittedName>
        <fullName evidence="1">Uncharacterized protein</fullName>
    </submittedName>
</protein>
<dbReference type="EnsemblPlants" id="OMERI01G20220.1">
    <property type="protein sequence ID" value="OMERI01G20220.1"/>
    <property type="gene ID" value="OMERI01G20220"/>
</dbReference>
<reference evidence="1" key="2">
    <citation type="submission" date="2018-05" db="EMBL/GenBank/DDBJ databases">
        <title>OmerRS3 (Oryza meridionalis Reference Sequence Version 3).</title>
        <authorList>
            <person name="Zhang J."/>
            <person name="Kudrna D."/>
            <person name="Lee S."/>
            <person name="Talag J."/>
            <person name="Welchert J."/>
            <person name="Wing R.A."/>
        </authorList>
    </citation>
    <scope>NUCLEOTIDE SEQUENCE [LARGE SCALE GENOMIC DNA]</scope>
    <source>
        <strain evidence="1">cv. OR44</strain>
    </source>
</reference>
<dbReference type="HOGENOM" id="CLU_3431136_0_0_1"/>
<reference evidence="1" key="1">
    <citation type="submission" date="2015-04" db="UniProtKB">
        <authorList>
            <consortium name="EnsemblPlants"/>
        </authorList>
    </citation>
    <scope>IDENTIFICATION</scope>
</reference>
<evidence type="ECO:0000313" key="2">
    <source>
        <dbReference type="Proteomes" id="UP000008021"/>
    </source>
</evidence>
<organism evidence="1">
    <name type="scientific">Oryza meridionalis</name>
    <dbReference type="NCBI Taxonomy" id="40149"/>
    <lineage>
        <taxon>Eukaryota</taxon>
        <taxon>Viridiplantae</taxon>
        <taxon>Streptophyta</taxon>
        <taxon>Embryophyta</taxon>
        <taxon>Tracheophyta</taxon>
        <taxon>Spermatophyta</taxon>
        <taxon>Magnoliopsida</taxon>
        <taxon>Liliopsida</taxon>
        <taxon>Poales</taxon>
        <taxon>Poaceae</taxon>
        <taxon>BOP clade</taxon>
        <taxon>Oryzoideae</taxon>
        <taxon>Oryzeae</taxon>
        <taxon>Oryzinae</taxon>
        <taxon>Oryza</taxon>
    </lineage>
</organism>
<sequence>MAISPAQACDAPPPLPDG</sequence>
<keyword evidence="2" id="KW-1185">Reference proteome</keyword>
<accession>A0A0E0C4D7</accession>
<evidence type="ECO:0000313" key="1">
    <source>
        <dbReference type="EnsemblPlants" id="OMERI01G20220.1"/>
    </source>
</evidence>